<feature type="compositionally biased region" description="Pro residues" evidence="1">
    <location>
        <begin position="356"/>
        <end position="397"/>
    </location>
</feature>
<feature type="compositionally biased region" description="Polar residues" evidence="1">
    <location>
        <begin position="1159"/>
        <end position="1176"/>
    </location>
</feature>
<feature type="compositionally biased region" description="Acidic residues" evidence="1">
    <location>
        <begin position="1028"/>
        <end position="1044"/>
    </location>
</feature>
<protein>
    <submittedName>
        <fullName evidence="2">Uncharacterized protein</fullName>
    </submittedName>
</protein>
<feature type="region of interest" description="Disordered" evidence="1">
    <location>
        <begin position="187"/>
        <end position="225"/>
    </location>
</feature>
<dbReference type="EMBL" id="JAGMWT010000002">
    <property type="protein sequence ID" value="KAH7135817.1"/>
    <property type="molecule type" value="Genomic_DNA"/>
</dbReference>
<proteinExistence type="predicted"/>
<reference evidence="2" key="1">
    <citation type="journal article" date="2021" name="Nat. Commun.">
        <title>Genetic determinants of endophytism in the Arabidopsis root mycobiome.</title>
        <authorList>
            <person name="Mesny F."/>
            <person name="Miyauchi S."/>
            <person name="Thiergart T."/>
            <person name="Pickel B."/>
            <person name="Atanasova L."/>
            <person name="Karlsson M."/>
            <person name="Huettel B."/>
            <person name="Barry K.W."/>
            <person name="Haridas S."/>
            <person name="Chen C."/>
            <person name="Bauer D."/>
            <person name="Andreopoulos W."/>
            <person name="Pangilinan J."/>
            <person name="LaButti K."/>
            <person name="Riley R."/>
            <person name="Lipzen A."/>
            <person name="Clum A."/>
            <person name="Drula E."/>
            <person name="Henrissat B."/>
            <person name="Kohler A."/>
            <person name="Grigoriev I.V."/>
            <person name="Martin F.M."/>
            <person name="Hacquard S."/>
        </authorList>
    </citation>
    <scope>NUCLEOTIDE SEQUENCE</scope>
    <source>
        <strain evidence="2">MPI-CAGE-CH-0243</strain>
    </source>
</reference>
<comment type="caution">
    <text evidence="2">The sequence shown here is derived from an EMBL/GenBank/DDBJ whole genome shotgun (WGS) entry which is preliminary data.</text>
</comment>
<feature type="region of interest" description="Disordered" evidence="1">
    <location>
        <begin position="1"/>
        <end position="175"/>
    </location>
</feature>
<name>A0A9P9EE74_9PLEO</name>
<feature type="compositionally biased region" description="Low complexity" evidence="1">
    <location>
        <begin position="19"/>
        <end position="39"/>
    </location>
</feature>
<feature type="compositionally biased region" description="Polar residues" evidence="1">
    <location>
        <begin position="1134"/>
        <end position="1151"/>
    </location>
</feature>
<accession>A0A9P9EE74</accession>
<feature type="compositionally biased region" description="Low complexity" evidence="1">
    <location>
        <begin position="1118"/>
        <end position="1132"/>
    </location>
</feature>
<feature type="compositionally biased region" description="Low complexity" evidence="1">
    <location>
        <begin position="806"/>
        <end position="815"/>
    </location>
</feature>
<feature type="compositionally biased region" description="Pro residues" evidence="1">
    <location>
        <begin position="67"/>
        <end position="77"/>
    </location>
</feature>
<feature type="compositionally biased region" description="Basic and acidic residues" evidence="1">
    <location>
        <begin position="305"/>
        <end position="314"/>
    </location>
</feature>
<feature type="region of interest" description="Disordered" evidence="1">
    <location>
        <begin position="800"/>
        <end position="837"/>
    </location>
</feature>
<feature type="compositionally biased region" description="Low complexity" evidence="1">
    <location>
        <begin position="192"/>
        <end position="214"/>
    </location>
</feature>
<feature type="compositionally biased region" description="Polar residues" evidence="1">
    <location>
        <begin position="86"/>
        <end position="107"/>
    </location>
</feature>
<keyword evidence="3" id="KW-1185">Reference proteome</keyword>
<dbReference type="AlphaFoldDB" id="A0A9P9EE74"/>
<sequence>MAPSNMFSYLRPGHAKRNASSSNLASPDPSSAAAAASLPAPSPQPSEYIPSPRLGDKPSYASGSPVSPYPPQLPPIPRVASRIDKSSSNSTITSPRPLNSASTNSQSSDDRGFLSPAHAQRDQLSPGYDNGRPSSRSTTASSFTGMKSPAQSLAQVVEQPAHSETPPAASSSFLSPTSIASNYSANSRSQTSLMSGFSDKFSSSSRTSTPTVPSAKSGKSRLNLRNPMSLLMRRRTGQTLDHLADESLVSHRSPSIVPPMADNYDPSIRGRIVHDFSAPRINRNFSHNNAYGGNQTTENAGNGLEPERHSPPKIEREHTPVFREHFDDDTSYEQSQAAIRAEKLANKDFLARNSWQPPPPGRSPPPPPPLRKDSPPAPTLAPAPPAPAPRSPLPVLPVAPEEKPVEFESSILSPVQEVPNSGDQSVEDTPRKPKSTKTPPPARSRAASVTDPSFVPAGLPTHLTSRSSRFSFQIAGTDNSQEQVLEERHKKKAAEKASKQVRMSTNTLDDEYDDYDMDDYDMDGGYEEEIPMLGDDDGFGDDFGNNTMSPGMSGFDFSSLTISTSMNAMSPISMNGEAQTPLDANGNPIGFALTEDALQKVQLPDPGRHVHGSEALINQPRGLGLVHVQGGLVHPSHFTPAETPEDTGAAFMEEPIPGMGDLDDDMYFDDGMIEEQGDVDAVEFDENVFDDPSGPLFDRKVKSPTREELLHVALASHPADAEKPIFPSSDPVYEADDDLTRYLNKSEPSLAHKPSMANQKPQPDFSNLNAYHGALAEAASRAEAEGRFMRKASIDVGQPVFEGDDSSSVSNSRPSLIPDDGRFSQETTGFPPDDDGFGMDTSFMDDYDYSDYDSVLEDDPMIAAANAEALAYDQEGFYGQEFGFYANANGQGESLNAYGGYFGSSSLGRSVSGRNAVREPNLTPITERSEYSTRNSFISLNHFRDGGQPVTSPGLAQLARMSPYGWREDDPDLSLDTLIKLRKGAFGSTASLGGSSTGNSPRNSSPMGMQFIPRNSSAMANNHLSQDDTSDQLESDDSPLVDDNYDIADDQDALDAINAIPSDYDLSDSDDAFDKVRPESPTLTASDYQSLSSPLALLEKTLPGIAPFQDSPLSPLKHSTIPSPSPPLTLHTGSIDTNLSSPTTLPASASGSAPRRQSVGFSPVSTSSPLTPNGTSGAWKGGHSRKGSAADSVAYVREHDEIGGDRWVLERRRTAESGELELVGREIVEGGRI</sequence>
<feature type="compositionally biased region" description="Polar residues" evidence="1">
    <location>
        <begin position="410"/>
        <end position="424"/>
    </location>
</feature>
<feature type="region of interest" description="Disordered" evidence="1">
    <location>
        <begin position="989"/>
        <end position="1044"/>
    </location>
</feature>
<gene>
    <name evidence="2" type="ORF">B0J11DRAFT_170405</name>
</gene>
<feature type="region of interest" description="Disordered" evidence="1">
    <location>
        <begin position="350"/>
        <end position="458"/>
    </location>
</feature>
<feature type="compositionally biased region" description="Polar residues" evidence="1">
    <location>
        <begin position="285"/>
        <end position="300"/>
    </location>
</feature>
<feature type="region of interest" description="Disordered" evidence="1">
    <location>
        <begin position="1109"/>
        <end position="1191"/>
    </location>
</feature>
<feature type="region of interest" description="Disordered" evidence="1">
    <location>
        <begin position="1064"/>
        <end position="1089"/>
    </location>
</feature>
<organism evidence="2 3">
    <name type="scientific">Dendryphion nanum</name>
    <dbReference type="NCBI Taxonomy" id="256645"/>
    <lineage>
        <taxon>Eukaryota</taxon>
        <taxon>Fungi</taxon>
        <taxon>Dikarya</taxon>
        <taxon>Ascomycota</taxon>
        <taxon>Pezizomycotina</taxon>
        <taxon>Dothideomycetes</taxon>
        <taxon>Pleosporomycetidae</taxon>
        <taxon>Pleosporales</taxon>
        <taxon>Torulaceae</taxon>
        <taxon>Dendryphion</taxon>
    </lineage>
</organism>
<feature type="compositionally biased region" description="Polar residues" evidence="1">
    <location>
        <begin position="1001"/>
        <end position="1024"/>
    </location>
</feature>
<evidence type="ECO:0000256" key="1">
    <source>
        <dbReference type="SAM" id="MobiDB-lite"/>
    </source>
</evidence>
<dbReference type="OrthoDB" id="5408302at2759"/>
<evidence type="ECO:0000313" key="2">
    <source>
        <dbReference type="EMBL" id="KAH7135817.1"/>
    </source>
</evidence>
<feature type="region of interest" description="Disordered" evidence="1">
    <location>
        <begin position="285"/>
        <end position="314"/>
    </location>
</feature>
<dbReference type="Proteomes" id="UP000700596">
    <property type="component" value="Unassembled WGS sequence"/>
</dbReference>
<evidence type="ECO:0000313" key="3">
    <source>
        <dbReference type="Proteomes" id="UP000700596"/>
    </source>
</evidence>
<feature type="compositionally biased region" description="Low complexity" evidence="1">
    <location>
        <begin position="989"/>
        <end position="1000"/>
    </location>
</feature>
<feature type="compositionally biased region" description="Polar residues" evidence="1">
    <location>
        <begin position="132"/>
        <end position="154"/>
    </location>
</feature>